<feature type="compositionally biased region" description="Low complexity" evidence="1">
    <location>
        <begin position="1"/>
        <end position="15"/>
    </location>
</feature>
<name>A0A1X0J5A4_MYCRH</name>
<dbReference type="EMBL" id="MVIH01000001">
    <property type="protein sequence ID" value="ORB57214.1"/>
    <property type="molecule type" value="Genomic_DNA"/>
</dbReference>
<dbReference type="InterPro" id="IPR012347">
    <property type="entry name" value="Ferritin-like"/>
</dbReference>
<evidence type="ECO:0000313" key="4">
    <source>
        <dbReference type="Proteomes" id="UP000192534"/>
    </source>
</evidence>
<dbReference type="OrthoDB" id="5192349at2"/>
<dbReference type="InterPro" id="IPR029447">
    <property type="entry name" value="DUF4439"/>
</dbReference>
<proteinExistence type="predicted"/>
<gene>
    <name evidence="3" type="ORF">BST42_02080</name>
</gene>
<sequence length="165" mass="17404">MTSPTSPTSPTPSTTRNPDRPSEPAAAALFDAVATEHATIYGYGIVSAHSSPDENDLVSEAMAQHRERREAAIALLTGRSAKAPVPAAGYQLPMAVNTPTDAGNLAIRMEDDCATAWRAVIEQATTDQDRAFGVSALTETAVLTARWKQVLGIRPLTEAFPGGTE</sequence>
<dbReference type="CDD" id="cd00657">
    <property type="entry name" value="Ferritin_like"/>
    <property type="match status" value="1"/>
</dbReference>
<dbReference type="RefSeq" id="WP_083116883.1">
    <property type="nucleotide sequence ID" value="NZ_JACKUO010000025.1"/>
</dbReference>
<accession>A0A1X0J5A4</accession>
<evidence type="ECO:0000259" key="2">
    <source>
        <dbReference type="Pfam" id="PF14530"/>
    </source>
</evidence>
<feature type="domain" description="DUF4439" evidence="2">
    <location>
        <begin position="28"/>
        <end position="164"/>
    </location>
</feature>
<dbReference type="AlphaFoldDB" id="A0A1X0J5A4"/>
<comment type="caution">
    <text evidence="3">The sequence shown here is derived from an EMBL/GenBank/DDBJ whole genome shotgun (WGS) entry which is preliminary data.</text>
</comment>
<keyword evidence="4" id="KW-1185">Reference proteome</keyword>
<feature type="region of interest" description="Disordered" evidence="1">
    <location>
        <begin position="1"/>
        <end position="23"/>
    </location>
</feature>
<dbReference type="Gene3D" id="1.20.1260.10">
    <property type="match status" value="1"/>
</dbReference>
<evidence type="ECO:0000313" key="3">
    <source>
        <dbReference type="EMBL" id="ORB57214.1"/>
    </source>
</evidence>
<dbReference type="SUPFAM" id="SSF47240">
    <property type="entry name" value="Ferritin-like"/>
    <property type="match status" value="1"/>
</dbReference>
<dbReference type="Proteomes" id="UP000192534">
    <property type="component" value="Unassembled WGS sequence"/>
</dbReference>
<evidence type="ECO:0000256" key="1">
    <source>
        <dbReference type="SAM" id="MobiDB-lite"/>
    </source>
</evidence>
<dbReference type="Pfam" id="PF14530">
    <property type="entry name" value="DUF4439"/>
    <property type="match status" value="1"/>
</dbReference>
<organism evidence="3 4">
    <name type="scientific">Mycolicibacterium rhodesiae</name>
    <name type="common">Mycobacterium rhodesiae</name>
    <dbReference type="NCBI Taxonomy" id="36814"/>
    <lineage>
        <taxon>Bacteria</taxon>
        <taxon>Bacillati</taxon>
        <taxon>Actinomycetota</taxon>
        <taxon>Actinomycetes</taxon>
        <taxon>Mycobacteriales</taxon>
        <taxon>Mycobacteriaceae</taxon>
        <taxon>Mycolicibacterium</taxon>
    </lineage>
</organism>
<protein>
    <recommendedName>
        <fullName evidence="2">DUF4439 domain-containing protein</fullName>
    </recommendedName>
</protein>
<reference evidence="3 4" key="1">
    <citation type="submission" date="2016-12" db="EMBL/GenBank/DDBJ databases">
        <title>The new phylogeny of genus Mycobacterium.</title>
        <authorList>
            <person name="Tortoli E."/>
            <person name="Trovato A."/>
            <person name="Cirillo D.M."/>
        </authorList>
    </citation>
    <scope>NUCLEOTIDE SEQUENCE [LARGE SCALE GENOMIC DNA]</scope>
    <source>
        <strain evidence="3 4">DSM 44223</strain>
    </source>
</reference>
<dbReference type="InterPro" id="IPR009078">
    <property type="entry name" value="Ferritin-like_SF"/>
</dbReference>